<organism evidence="2 3">
    <name type="scientific">Taxus chinensis</name>
    <name type="common">Chinese yew</name>
    <name type="synonym">Taxus wallichiana var. chinensis</name>
    <dbReference type="NCBI Taxonomy" id="29808"/>
    <lineage>
        <taxon>Eukaryota</taxon>
        <taxon>Viridiplantae</taxon>
        <taxon>Streptophyta</taxon>
        <taxon>Embryophyta</taxon>
        <taxon>Tracheophyta</taxon>
        <taxon>Spermatophyta</taxon>
        <taxon>Pinopsida</taxon>
        <taxon>Pinidae</taxon>
        <taxon>Conifers II</taxon>
        <taxon>Cupressales</taxon>
        <taxon>Taxaceae</taxon>
        <taxon>Taxus</taxon>
    </lineage>
</organism>
<dbReference type="EMBL" id="JAHRHJ020000003">
    <property type="protein sequence ID" value="KAH9322916.1"/>
    <property type="molecule type" value="Genomic_DNA"/>
</dbReference>
<dbReference type="Pfam" id="PF16201">
    <property type="entry name" value="NopRA1"/>
    <property type="match status" value="1"/>
</dbReference>
<evidence type="ECO:0000313" key="2">
    <source>
        <dbReference type="EMBL" id="KAH9322916.1"/>
    </source>
</evidence>
<evidence type="ECO:0000313" key="3">
    <source>
        <dbReference type="Proteomes" id="UP000824469"/>
    </source>
</evidence>
<feature type="domain" description="URB1 C-terminal" evidence="1">
    <location>
        <begin position="62"/>
        <end position="226"/>
    </location>
</feature>
<dbReference type="GO" id="GO:0005730">
    <property type="term" value="C:nucleolus"/>
    <property type="evidence" value="ECO:0007669"/>
    <property type="project" value="TreeGrafter"/>
</dbReference>
<dbReference type="InterPro" id="IPR032436">
    <property type="entry name" value="URB1_C"/>
</dbReference>
<comment type="caution">
    <text evidence="2">The sequence shown here is derived from an EMBL/GenBank/DDBJ whole genome shotgun (WGS) entry which is preliminary data.</text>
</comment>
<dbReference type="OMA" id="ISFRNIC"/>
<dbReference type="AlphaFoldDB" id="A0AA38GGZ2"/>
<name>A0AA38GGZ2_TAXCH</name>
<evidence type="ECO:0000259" key="1">
    <source>
        <dbReference type="Pfam" id="PF16201"/>
    </source>
</evidence>
<dbReference type="GO" id="GO:0000466">
    <property type="term" value="P:maturation of 5.8S rRNA from tricistronic rRNA transcript (SSU-rRNA, 5.8S rRNA, LSU-rRNA)"/>
    <property type="evidence" value="ECO:0007669"/>
    <property type="project" value="TreeGrafter"/>
</dbReference>
<dbReference type="PANTHER" id="PTHR13500">
    <property type="entry name" value="NUCLEOLAR PRERIBOSOMAL-ASSOCIATED PROTEIN 1"/>
    <property type="match status" value="1"/>
</dbReference>
<keyword evidence="3" id="KW-1185">Reference proteome</keyword>
<dbReference type="GO" id="GO:0000463">
    <property type="term" value="P:maturation of LSU-rRNA from tricistronic rRNA transcript (SSU-rRNA, 5.8S rRNA, LSU-rRNA)"/>
    <property type="evidence" value="ECO:0007669"/>
    <property type="project" value="TreeGrafter"/>
</dbReference>
<gene>
    <name evidence="2" type="ORF">KI387_017555</name>
</gene>
<reference evidence="2 3" key="1">
    <citation type="journal article" date="2021" name="Nat. Plants">
        <title>The Taxus genome provides insights into paclitaxel biosynthesis.</title>
        <authorList>
            <person name="Xiong X."/>
            <person name="Gou J."/>
            <person name="Liao Q."/>
            <person name="Li Y."/>
            <person name="Zhou Q."/>
            <person name="Bi G."/>
            <person name="Li C."/>
            <person name="Du R."/>
            <person name="Wang X."/>
            <person name="Sun T."/>
            <person name="Guo L."/>
            <person name="Liang H."/>
            <person name="Lu P."/>
            <person name="Wu Y."/>
            <person name="Zhang Z."/>
            <person name="Ro D.K."/>
            <person name="Shang Y."/>
            <person name="Huang S."/>
            <person name="Yan J."/>
        </authorList>
    </citation>
    <scope>NUCLEOTIDE SEQUENCE [LARGE SCALE GENOMIC DNA]</scope>
    <source>
        <strain evidence="2">Ta-2019</strain>
    </source>
</reference>
<sequence length="573" mass="65179">MPGFKGEIRCESTFDDKDCSHLTVPVKRIHKLHEGIIQMQQKMQAKKLANPMNSGNFLVAHLHAFQNGRNFKGRPEIQLLLMHVKNALVEPWQKIPSVLALFAAESSCILMDPTNNQYATITHFLTNVPAMVLESIPLFRSMFGGDGVHYQNDRIWILRLLAGGLNLTEDFQIYRRKFVLELLMSFYGSPLADFKTKLLVLQVLKKAVKSRTLAQYLVERAGLLLWLSSAVLKCDESKSGRSDICFVSIILEMIVDLLSWRSICQRLLTNGFEQLSQITSCLHRFLVYNSSLSGQKDTFIKSVLHILASTISLSQQRKLYQTHFCMCFEGLFQVIKLIELRDPDMTSKDIVELGLKIVLASFPPAVNTVKDKLKLLKLGLWAISSALQTRSLSRIEDEVCADKQRKLLKVQRYQEALLDKLLRWLVASVIIGKIYRPVNQGQTTYPVEKPSLENLLSLLNYLNSPTCPFEMEQNPEVDKSLAQLILYLYRLVGVRCRVLSSVVTAVSLLLLSEGTNFIDGTSWHTNLSSLLALFLSEVSCPAEVNPSWRWSFNSPWEDLSLKISDVQRLFEYE</sequence>
<dbReference type="PANTHER" id="PTHR13500:SF0">
    <property type="entry name" value="NUCLEOLAR PRE-RIBOSOMAL-ASSOCIATED PROTEIN 1"/>
    <property type="match status" value="1"/>
</dbReference>
<proteinExistence type="predicted"/>
<protein>
    <recommendedName>
        <fullName evidence="1">URB1 C-terminal domain-containing protein</fullName>
    </recommendedName>
</protein>
<feature type="non-terminal residue" evidence="2">
    <location>
        <position position="1"/>
    </location>
</feature>
<dbReference type="Proteomes" id="UP000824469">
    <property type="component" value="Unassembled WGS sequence"/>
</dbReference>
<accession>A0AA38GGZ2</accession>
<dbReference type="InterPro" id="IPR039844">
    <property type="entry name" value="URB1"/>
</dbReference>